<dbReference type="CDD" id="cd00009">
    <property type="entry name" value="AAA"/>
    <property type="match status" value="1"/>
</dbReference>
<feature type="domain" description="PAS" evidence="7">
    <location>
        <begin position="8"/>
        <end position="59"/>
    </location>
</feature>
<dbReference type="EMBL" id="JAWJBA010000001">
    <property type="protein sequence ID" value="MDV2683666.1"/>
    <property type="molecule type" value="Genomic_DNA"/>
</dbReference>
<dbReference type="Gene3D" id="3.40.50.300">
    <property type="entry name" value="P-loop containing nucleotide triphosphate hydrolases"/>
    <property type="match status" value="1"/>
</dbReference>
<dbReference type="Pfam" id="PF00989">
    <property type="entry name" value="PAS"/>
    <property type="match status" value="1"/>
</dbReference>
<dbReference type="PANTHER" id="PTHR32071:SF74">
    <property type="entry name" value="TRANSCRIPTIONAL ACTIVATOR ROCR"/>
    <property type="match status" value="1"/>
</dbReference>
<dbReference type="InterPro" id="IPR027417">
    <property type="entry name" value="P-loop_NTPase"/>
</dbReference>
<dbReference type="InterPro" id="IPR013767">
    <property type="entry name" value="PAS_fold"/>
</dbReference>
<gene>
    <name evidence="8" type="ORF">RYX56_04660</name>
</gene>
<keyword evidence="5" id="KW-0804">Transcription</keyword>
<dbReference type="Gene3D" id="1.10.10.60">
    <property type="entry name" value="Homeodomain-like"/>
    <property type="match status" value="1"/>
</dbReference>
<evidence type="ECO:0000256" key="3">
    <source>
        <dbReference type="ARBA" id="ARBA00023015"/>
    </source>
</evidence>
<dbReference type="SMART" id="SM00382">
    <property type="entry name" value="AAA"/>
    <property type="match status" value="1"/>
</dbReference>
<dbReference type="InterPro" id="IPR025944">
    <property type="entry name" value="Sigma_54_int_dom_CS"/>
</dbReference>
<keyword evidence="4" id="KW-0238">DNA-binding</keyword>
<dbReference type="Gene3D" id="1.10.8.60">
    <property type="match status" value="1"/>
</dbReference>
<keyword evidence="3" id="KW-0805">Transcription regulation</keyword>
<dbReference type="Pfam" id="PF25601">
    <property type="entry name" value="AAA_lid_14"/>
    <property type="match status" value="1"/>
</dbReference>
<evidence type="ECO:0000256" key="1">
    <source>
        <dbReference type="ARBA" id="ARBA00022741"/>
    </source>
</evidence>
<dbReference type="SMART" id="SM00091">
    <property type="entry name" value="PAS"/>
    <property type="match status" value="1"/>
</dbReference>
<organism evidence="8 9">
    <name type="scientific">Alkalihalophilus lindianensis</name>
    <dbReference type="NCBI Taxonomy" id="1630542"/>
    <lineage>
        <taxon>Bacteria</taxon>
        <taxon>Bacillati</taxon>
        <taxon>Bacillota</taxon>
        <taxon>Bacilli</taxon>
        <taxon>Bacillales</taxon>
        <taxon>Bacillaceae</taxon>
        <taxon>Alkalihalophilus</taxon>
    </lineage>
</organism>
<evidence type="ECO:0000256" key="2">
    <source>
        <dbReference type="ARBA" id="ARBA00022840"/>
    </source>
</evidence>
<dbReference type="SUPFAM" id="SSF52540">
    <property type="entry name" value="P-loop containing nucleoside triphosphate hydrolases"/>
    <property type="match status" value="1"/>
</dbReference>
<dbReference type="PROSITE" id="PS00676">
    <property type="entry name" value="SIGMA54_INTERACT_2"/>
    <property type="match status" value="1"/>
</dbReference>
<evidence type="ECO:0000259" key="7">
    <source>
        <dbReference type="PROSITE" id="PS50112"/>
    </source>
</evidence>
<dbReference type="CDD" id="cd00130">
    <property type="entry name" value="PAS"/>
    <property type="match status" value="1"/>
</dbReference>
<dbReference type="InterPro" id="IPR003593">
    <property type="entry name" value="AAA+_ATPase"/>
</dbReference>
<dbReference type="Gene3D" id="3.30.450.20">
    <property type="entry name" value="PAS domain"/>
    <property type="match status" value="1"/>
</dbReference>
<dbReference type="SUPFAM" id="SSF55785">
    <property type="entry name" value="PYP-like sensor domain (PAS domain)"/>
    <property type="match status" value="1"/>
</dbReference>
<evidence type="ECO:0000313" key="9">
    <source>
        <dbReference type="Proteomes" id="UP001287282"/>
    </source>
</evidence>
<dbReference type="PROSITE" id="PS00688">
    <property type="entry name" value="SIGMA54_INTERACT_3"/>
    <property type="match status" value="1"/>
</dbReference>
<dbReference type="Pfam" id="PF00158">
    <property type="entry name" value="Sigma54_activat"/>
    <property type="match status" value="1"/>
</dbReference>
<dbReference type="PROSITE" id="PS00675">
    <property type="entry name" value="SIGMA54_INTERACT_1"/>
    <property type="match status" value="1"/>
</dbReference>
<dbReference type="Pfam" id="PF02954">
    <property type="entry name" value="HTH_8"/>
    <property type="match status" value="1"/>
</dbReference>
<proteinExistence type="predicted"/>
<dbReference type="InterPro" id="IPR025662">
    <property type="entry name" value="Sigma_54_int_dom_ATP-bd_1"/>
</dbReference>
<reference evidence="8 9" key="1">
    <citation type="submission" date="2023-10" db="EMBL/GenBank/DDBJ databases">
        <title>Screening of Alkalihalobacillus lindianensis BZ-TG-R113 and Its Alleviation of Salt Stress on Rapeseed Growth.</title>
        <authorList>
            <person name="Zhao B."/>
            <person name="Guo T."/>
        </authorList>
    </citation>
    <scope>NUCLEOTIDE SEQUENCE [LARGE SCALE GENOMIC DNA]</scope>
    <source>
        <strain evidence="8 9">BZ-TG-R113</strain>
    </source>
</reference>
<dbReference type="NCBIfam" id="TIGR00229">
    <property type="entry name" value="sensory_box"/>
    <property type="match status" value="1"/>
</dbReference>
<dbReference type="InterPro" id="IPR009057">
    <property type="entry name" value="Homeodomain-like_sf"/>
</dbReference>
<accession>A0ABU3X6Y8</accession>
<dbReference type="PANTHER" id="PTHR32071">
    <property type="entry name" value="TRANSCRIPTIONAL REGULATORY PROTEIN"/>
    <property type="match status" value="1"/>
</dbReference>
<dbReference type="SUPFAM" id="SSF46689">
    <property type="entry name" value="Homeodomain-like"/>
    <property type="match status" value="1"/>
</dbReference>
<evidence type="ECO:0000313" key="8">
    <source>
        <dbReference type="EMBL" id="MDV2683666.1"/>
    </source>
</evidence>
<protein>
    <submittedName>
        <fullName evidence="8">Sigma 54-interacting transcriptional regulator</fullName>
    </submittedName>
</protein>
<keyword evidence="9" id="KW-1185">Reference proteome</keyword>
<dbReference type="Proteomes" id="UP001287282">
    <property type="component" value="Unassembled WGS sequence"/>
</dbReference>
<evidence type="ECO:0000256" key="5">
    <source>
        <dbReference type="ARBA" id="ARBA00023163"/>
    </source>
</evidence>
<name>A0ABU3X6Y8_9BACI</name>
<dbReference type="InterPro" id="IPR002078">
    <property type="entry name" value="Sigma_54_int"/>
</dbReference>
<evidence type="ECO:0000256" key="4">
    <source>
        <dbReference type="ARBA" id="ARBA00023125"/>
    </source>
</evidence>
<feature type="domain" description="Sigma-54 factor interaction" evidence="6">
    <location>
        <begin position="155"/>
        <end position="383"/>
    </location>
</feature>
<dbReference type="PROSITE" id="PS50112">
    <property type="entry name" value="PAS"/>
    <property type="match status" value="1"/>
</dbReference>
<dbReference type="InterPro" id="IPR002197">
    <property type="entry name" value="HTH_Fis"/>
</dbReference>
<dbReference type="InterPro" id="IPR000014">
    <property type="entry name" value="PAS"/>
</dbReference>
<dbReference type="InterPro" id="IPR058031">
    <property type="entry name" value="AAA_lid_NorR"/>
</dbReference>
<dbReference type="RefSeq" id="WP_317120966.1">
    <property type="nucleotide sequence ID" value="NZ_JAWJBA010000001.1"/>
</dbReference>
<comment type="caution">
    <text evidence="8">The sequence shown here is derived from an EMBL/GenBank/DDBJ whole genome shotgun (WGS) entry which is preliminary data.</text>
</comment>
<evidence type="ECO:0000259" key="6">
    <source>
        <dbReference type="PROSITE" id="PS50045"/>
    </source>
</evidence>
<sequence>MFNEPMKRQELFESIIESIDEAIHVVDANGITIFYNKVAAKNDGISIDDALGKHVLDVFPSLNKENSTLLKVIKNGTPIYQQHQSFTNIRGQLIDTVNTTVPIYSGDTLIGAVEVAKDLSTVKQLSQKLIDLQSSVHKQTKPVASSGATFKWDDIITEDPKMIEMINLAQKAATTSSPIMVFGETGTGKELFVHAIHQHSNRRKESLIAQNCASLPSTLLESMLFGTKKGSYTGAVDRAGLIELAHGGTLFLDELNTMPLDFQSKLLRVLEDGMIRRLGGAESYHTDVRIIVALNEHPIQCMEKGVLRRDLYYRLNVCFIEIPPLRERRGDIPLLIEHFRKKFNYKFHILVMKVEDDVIEHLKEYSWPGNIRELEHAIEYAVMMTDGDTITLEHLPTYLKVEKQSTIPHSLIQSQKKRLSLRETLEYTERALIKEAIRESKGNVMHAAKLLDIPRQTLQYKLSKLKITIEECSVI</sequence>
<dbReference type="PROSITE" id="PS50045">
    <property type="entry name" value="SIGMA54_INTERACT_4"/>
    <property type="match status" value="1"/>
</dbReference>
<keyword evidence="2" id="KW-0067">ATP-binding</keyword>
<dbReference type="InterPro" id="IPR035965">
    <property type="entry name" value="PAS-like_dom_sf"/>
</dbReference>
<dbReference type="PRINTS" id="PR01590">
    <property type="entry name" value="HTHFIS"/>
</dbReference>
<dbReference type="InterPro" id="IPR025943">
    <property type="entry name" value="Sigma_54_int_dom_ATP-bd_2"/>
</dbReference>
<keyword evidence="1" id="KW-0547">Nucleotide-binding</keyword>